<dbReference type="AlphaFoldDB" id="A0A550C4L2"/>
<name>A0A550C4L2_9AGAR</name>
<protein>
    <submittedName>
        <fullName evidence="1">Uncharacterized protein</fullName>
    </submittedName>
</protein>
<comment type="caution">
    <text evidence="1">The sequence shown here is derived from an EMBL/GenBank/DDBJ whole genome shotgun (WGS) entry which is preliminary data.</text>
</comment>
<dbReference type="EMBL" id="VDMD01000026">
    <property type="protein sequence ID" value="TRM59749.1"/>
    <property type="molecule type" value="Genomic_DNA"/>
</dbReference>
<gene>
    <name evidence="1" type="ORF">BD626DRAFT_539205</name>
</gene>
<evidence type="ECO:0000313" key="2">
    <source>
        <dbReference type="Proteomes" id="UP000320762"/>
    </source>
</evidence>
<reference evidence="1 2" key="1">
    <citation type="journal article" date="2019" name="New Phytol.">
        <title>Comparative genomics reveals unique wood-decay strategies and fruiting body development in the Schizophyllaceae.</title>
        <authorList>
            <person name="Almasi E."/>
            <person name="Sahu N."/>
            <person name="Krizsan K."/>
            <person name="Balint B."/>
            <person name="Kovacs G.M."/>
            <person name="Kiss B."/>
            <person name="Cseklye J."/>
            <person name="Drula E."/>
            <person name="Henrissat B."/>
            <person name="Nagy I."/>
            <person name="Chovatia M."/>
            <person name="Adam C."/>
            <person name="LaButti K."/>
            <person name="Lipzen A."/>
            <person name="Riley R."/>
            <person name="Grigoriev I.V."/>
            <person name="Nagy L.G."/>
        </authorList>
    </citation>
    <scope>NUCLEOTIDE SEQUENCE [LARGE SCALE GENOMIC DNA]</scope>
    <source>
        <strain evidence="1 2">NL-1724</strain>
    </source>
</reference>
<evidence type="ECO:0000313" key="1">
    <source>
        <dbReference type="EMBL" id="TRM59749.1"/>
    </source>
</evidence>
<accession>A0A550C4L2</accession>
<dbReference type="Proteomes" id="UP000320762">
    <property type="component" value="Unassembled WGS sequence"/>
</dbReference>
<proteinExistence type="predicted"/>
<keyword evidence="2" id="KW-1185">Reference proteome</keyword>
<organism evidence="1 2">
    <name type="scientific">Schizophyllum amplum</name>
    <dbReference type="NCBI Taxonomy" id="97359"/>
    <lineage>
        <taxon>Eukaryota</taxon>
        <taxon>Fungi</taxon>
        <taxon>Dikarya</taxon>
        <taxon>Basidiomycota</taxon>
        <taxon>Agaricomycotina</taxon>
        <taxon>Agaricomycetes</taxon>
        <taxon>Agaricomycetidae</taxon>
        <taxon>Agaricales</taxon>
        <taxon>Schizophyllaceae</taxon>
        <taxon>Schizophyllum</taxon>
    </lineage>
</organism>
<sequence>MPLSARTKVRDACAPSSCMMLRSARRVGVDIMARDAAVARRSALALAAESDGGDEDGEGENVELYSDELARPTSDLAELPIIVSRPVSSVTDTIPAPNASSKSSRVERQRAKRCKGRAELQSKLGIDFKLHILPKLAARAELYVASDTLGSDQAPPRARTRLYLPFLDDSKSLRELAEAQGLVTKFTKQTLCSDRHGHRSKAPLVAKLAVSLFELHIYAAA</sequence>